<gene>
    <name evidence="10" type="ORF">IGS68_20610</name>
</gene>
<dbReference type="PANTHER" id="PTHR43711:SF26">
    <property type="entry name" value="SENSOR HISTIDINE KINASE RCSC"/>
    <property type="match status" value="1"/>
</dbReference>
<dbReference type="SMART" id="SM00387">
    <property type="entry name" value="HATPase_c"/>
    <property type="match status" value="1"/>
</dbReference>
<dbReference type="InterPro" id="IPR005467">
    <property type="entry name" value="His_kinase_dom"/>
</dbReference>
<evidence type="ECO:0000313" key="10">
    <source>
        <dbReference type="EMBL" id="QQP88423.1"/>
    </source>
</evidence>
<name>A0ABX7B266_9PROT</name>
<dbReference type="InterPro" id="IPR050736">
    <property type="entry name" value="Sensor_HK_Regulatory"/>
</dbReference>
<evidence type="ECO:0000256" key="2">
    <source>
        <dbReference type="ARBA" id="ARBA00012438"/>
    </source>
</evidence>
<dbReference type="Gene3D" id="3.30.450.20">
    <property type="entry name" value="PAS domain"/>
    <property type="match status" value="3"/>
</dbReference>
<dbReference type="Pfam" id="PF00512">
    <property type="entry name" value="HisKA"/>
    <property type="match status" value="1"/>
</dbReference>
<dbReference type="InterPro" id="IPR003661">
    <property type="entry name" value="HisK_dim/P_dom"/>
</dbReference>
<keyword evidence="5" id="KW-0418">Kinase</keyword>
<evidence type="ECO:0000256" key="7">
    <source>
        <dbReference type="SAM" id="Coils"/>
    </source>
</evidence>
<dbReference type="SUPFAM" id="SSF55785">
    <property type="entry name" value="PYP-like sensor domain (PAS domain)"/>
    <property type="match status" value="3"/>
</dbReference>
<dbReference type="InterPro" id="IPR035965">
    <property type="entry name" value="PAS-like_dom_sf"/>
</dbReference>
<comment type="catalytic activity">
    <reaction evidence="1">
        <text>ATP + protein L-histidine = ADP + protein N-phospho-L-histidine.</text>
        <dbReference type="EC" id="2.7.13.3"/>
    </reaction>
</comment>
<reference evidence="10" key="1">
    <citation type="submission" date="2021-02" db="EMBL/GenBank/DDBJ databases">
        <title>Skermanella TT6 skin isolate.</title>
        <authorList>
            <person name="Lee K."/>
            <person name="Ganzorig M."/>
        </authorList>
    </citation>
    <scope>NUCLEOTIDE SEQUENCE</scope>
    <source>
        <strain evidence="10">TT6</strain>
    </source>
</reference>
<dbReference type="Pfam" id="PF08448">
    <property type="entry name" value="PAS_4"/>
    <property type="match status" value="1"/>
</dbReference>
<dbReference type="PROSITE" id="PS50109">
    <property type="entry name" value="HIS_KIN"/>
    <property type="match status" value="1"/>
</dbReference>
<keyword evidence="11" id="KW-1185">Reference proteome</keyword>
<protein>
    <recommendedName>
        <fullName evidence="2">histidine kinase</fullName>
        <ecNumber evidence="2">2.7.13.3</ecNumber>
    </recommendedName>
</protein>
<dbReference type="InterPro" id="IPR036097">
    <property type="entry name" value="HisK_dim/P_sf"/>
</dbReference>
<dbReference type="Gene3D" id="2.10.70.100">
    <property type="match status" value="1"/>
</dbReference>
<dbReference type="PRINTS" id="PR00344">
    <property type="entry name" value="BCTRLSENSOR"/>
</dbReference>
<evidence type="ECO:0000256" key="3">
    <source>
        <dbReference type="ARBA" id="ARBA00022553"/>
    </source>
</evidence>
<evidence type="ECO:0000256" key="5">
    <source>
        <dbReference type="ARBA" id="ARBA00022777"/>
    </source>
</evidence>
<dbReference type="SUPFAM" id="SSF55874">
    <property type="entry name" value="ATPase domain of HSP90 chaperone/DNA topoisomerase II/histidine kinase"/>
    <property type="match status" value="1"/>
</dbReference>
<dbReference type="PROSITE" id="PS50113">
    <property type="entry name" value="PAC"/>
    <property type="match status" value="1"/>
</dbReference>
<evidence type="ECO:0000256" key="4">
    <source>
        <dbReference type="ARBA" id="ARBA00022679"/>
    </source>
</evidence>
<dbReference type="Gene3D" id="3.30.565.10">
    <property type="entry name" value="Histidine kinase-like ATPase, C-terminal domain"/>
    <property type="match status" value="1"/>
</dbReference>
<proteinExistence type="predicted"/>
<dbReference type="CDD" id="cd00082">
    <property type="entry name" value="HisKA"/>
    <property type="match status" value="1"/>
</dbReference>
<keyword evidence="7" id="KW-0175">Coiled coil</keyword>
<accession>A0ABX7B266</accession>
<dbReference type="EMBL" id="CP067420">
    <property type="protein sequence ID" value="QQP88423.1"/>
    <property type="molecule type" value="Genomic_DNA"/>
</dbReference>
<sequence length="638" mass="69803">MTTLLDQPDILKTSAGAALREFINQIACPIFVIDVEDADGTGGFRVAMLNDWYERAFGLSHADCAGRLVGEVLAPCLAYRITDHYRQCVATRGPISYEEEIRLGDRVFWTRTVLNPLFHDGRVVRLVGTSTDLTDHRRLEQALEAAQRMARLGWWRTDLATGGTVWSDILYGIHDRDPGAGPPDPAGFLDLVHPQDRGLAAPSARVGSFDYRIVLPDGEIRYLHEERVVHSSGDGHPVALFGTVQDVTASKRAALELMAAKEQAERANQAKTSLLANMSHDLRTPLNAIIGFSEIMAEEMHGPLGNPTYVEYASDVLFAGRHLLDIINDLLDMARIEAGQVTLNEETVSAKRLLGDVDRLLRERASKARLKLTVAPAPDDVAVVADRRLLRQVLLNLVGNAVKFTEAGGEVTLAVHILADGQICFTTSDTGIGISARDLPVALAPFGRIGSHLQANTEGTGLGLPVAKALVELHGGMLHLNTSPGVGTTAFMTLPSWRVRTPDGRPPAPTIGGLKEFFRIGDRGVYELVEETGRDALAELPIGIVQLDRTGRVLSYNAAEENFAGRKADLVIGCDFFRDVAPCTFTPEFHGRFQEGVESGTLNIIFSYVFTFDQPMKVLIEMRSGRQPGTAWLFIRWI</sequence>
<dbReference type="InterPro" id="IPR000700">
    <property type="entry name" value="PAS-assoc_C"/>
</dbReference>
<dbReference type="RefSeq" id="WP_201073308.1">
    <property type="nucleotide sequence ID" value="NZ_CP067420.1"/>
</dbReference>
<evidence type="ECO:0000259" key="9">
    <source>
        <dbReference type="PROSITE" id="PS50113"/>
    </source>
</evidence>
<dbReference type="InterPro" id="IPR004358">
    <property type="entry name" value="Sig_transdc_His_kin-like_C"/>
</dbReference>
<keyword evidence="6" id="KW-0902">Two-component regulatory system</keyword>
<evidence type="ECO:0000256" key="1">
    <source>
        <dbReference type="ARBA" id="ARBA00000085"/>
    </source>
</evidence>
<dbReference type="SMART" id="SM00388">
    <property type="entry name" value="HisKA"/>
    <property type="match status" value="1"/>
</dbReference>
<keyword evidence="4" id="KW-0808">Transferase</keyword>
<dbReference type="InterPro" id="IPR001610">
    <property type="entry name" value="PAC"/>
</dbReference>
<keyword evidence="3" id="KW-0597">Phosphoprotein</keyword>
<dbReference type="InterPro" id="IPR000014">
    <property type="entry name" value="PAS"/>
</dbReference>
<dbReference type="Proteomes" id="UP000595197">
    <property type="component" value="Chromosome"/>
</dbReference>
<dbReference type="InterPro" id="IPR003594">
    <property type="entry name" value="HATPase_dom"/>
</dbReference>
<evidence type="ECO:0000313" key="11">
    <source>
        <dbReference type="Proteomes" id="UP000595197"/>
    </source>
</evidence>
<feature type="domain" description="PAC" evidence="9">
    <location>
        <begin position="207"/>
        <end position="259"/>
    </location>
</feature>
<evidence type="ECO:0000259" key="8">
    <source>
        <dbReference type="PROSITE" id="PS50109"/>
    </source>
</evidence>
<dbReference type="PANTHER" id="PTHR43711">
    <property type="entry name" value="TWO-COMPONENT HISTIDINE KINASE"/>
    <property type="match status" value="1"/>
</dbReference>
<dbReference type="Pfam" id="PF02518">
    <property type="entry name" value="HATPase_c"/>
    <property type="match status" value="1"/>
</dbReference>
<dbReference type="SUPFAM" id="SSF47384">
    <property type="entry name" value="Homodimeric domain of signal transducing histidine kinase"/>
    <property type="match status" value="1"/>
</dbReference>
<dbReference type="EC" id="2.7.13.3" evidence="2"/>
<dbReference type="SMART" id="SM00091">
    <property type="entry name" value="PAS"/>
    <property type="match status" value="2"/>
</dbReference>
<dbReference type="NCBIfam" id="TIGR00229">
    <property type="entry name" value="sensory_box"/>
    <property type="match status" value="1"/>
</dbReference>
<feature type="domain" description="Histidine kinase" evidence="8">
    <location>
        <begin position="277"/>
        <end position="498"/>
    </location>
</feature>
<dbReference type="Gene3D" id="1.10.287.130">
    <property type="match status" value="1"/>
</dbReference>
<feature type="coiled-coil region" evidence="7">
    <location>
        <begin position="250"/>
        <end position="277"/>
    </location>
</feature>
<dbReference type="InterPro" id="IPR036890">
    <property type="entry name" value="HATPase_C_sf"/>
</dbReference>
<organism evidence="10 11">
    <name type="scientific">Skermanella cutis</name>
    <dbReference type="NCBI Taxonomy" id="2775420"/>
    <lineage>
        <taxon>Bacteria</taxon>
        <taxon>Pseudomonadati</taxon>
        <taxon>Pseudomonadota</taxon>
        <taxon>Alphaproteobacteria</taxon>
        <taxon>Rhodospirillales</taxon>
        <taxon>Azospirillaceae</taxon>
        <taxon>Skermanella</taxon>
    </lineage>
</organism>
<dbReference type="InterPro" id="IPR013656">
    <property type="entry name" value="PAS_4"/>
</dbReference>
<dbReference type="SMART" id="SM00086">
    <property type="entry name" value="PAC"/>
    <property type="match status" value="2"/>
</dbReference>
<evidence type="ECO:0000256" key="6">
    <source>
        <dbReference type="ARBA" id="ARBA00023012"/>
    </source>
</evidence>